<comment type="caution">
    <text evidence="1">The sequence shown here is derived from an EMBL/GenBank/DDBJ whole genome shotgun (WGS) entry which is preliminary data.</text>
</comment>
<dbReference type="PANTHER" id="PTHR37067:SF3">
    <property type="entry name" value="PX DOMAIN-CONTAINING PROTEIN"/>
    <property type="match status" value="1"/>
</dbReference>
<evidence type="ECO:0000313" key="1">
    <source>
        <dbReference type="EMBL" id="RHY31806.1"/>
    </source>
</evidence>
<reference evidence="1 2" key="1">
    <citation type="submission" date="2018-08" db="EMBL/GenBank/DDBJ databases">
        <title>Aphanomyces genome sequencing and annotation.</title>
        <authorList>
            <person name="Minardi D."/>
            <person name="Oidtmann B."/>
            <person name="Van Der Giezen M."/>
            <person name="Studholme D.J."/>
        </authorList>
    </citation>
    <scope>NUCLEOTIDE SEQUENCE [LARGE SCALE GENOMIC DNA]</scope>
    <source>
        <strain evidence="1 2">NJM0002</strain>
    </source>
</reference>
<keyword evidence="2" id="KW-1185">Reference proteome</keyword>
<evidence type="ECO:0000313" key="2">
    <source>
        <dbReference type="Proteomes" id="UP000285060"/>
    </source>
</evidence>
<dbReference type="AlphaFoldDB" id="A0A418B1F4"/>
<gene>
    <name evidence="1" type="ORF">DYB32_003143</name>
</gene>
<name>A0A418B1F4_9STRA</name>
<proteinExistence type="predicted"/>
<dbReference type="PANTHER" id="PTHR37067">
    <property type="entry name" value="PX DOMAIN-CONTAINING PROTEIN"/>
    <property type="match status" value="1"/>
</dbReference>
<dbReference type="VEuPathDB" id="FungiDB:H310_01941"/>
<dbReference type="Proteomes" id="UP000285060">
    <property type="component" value="Unassembled WGS sequence"/>
</dbReference>
<protein>
    <submittedName>
        <fullName evidence="1">Uncharacterized protein</fullName>
    </submittedName>
</protein>
<dbReference type="EMBL" id="QUSY01000184">
    <property type="protein sequence ID" value="RHY31806.1"/>
    <property type="molecule type" value="Genomic_DNA"/>
</dbReference>
<sequence>MAPKSKAKHSWQPSYAGNYALEITSQDGLVVKSTRYKYCFYFGRCVASEAGGIKRKRGPRTTNQFFGEHFRSDVITKHMQSQHGEKWAEYSAQSSARQDSFFDLAIPRANTMRNYIDVNNDEINLVISDWIVKIDKLRRSALSFFTENENGVGYTVRIPAVTRYKLAIKHVSVGLSFRQVARVIDDTKNTCMITQLGGINDTLIGW</sequence>
<organism evidence="1 2">
    <name type="scientific">Aphanomyces invadans</name>
    <dbReference type="NCBI Taxonomy" id="157072"/>
    <lineage>
        <taxon>Eukaryota</taxon>
        <taxon>Sar</taxon>
        <taxon>Stramenopiles</taxon>
        <taxon>Oomycota</taxon>
        <taxon>Saprolegniomycetes</taxon>
        <taxon>Saprolegniales</taxon>
        <taxon>Verrucalvaceae</taxon>
        <taxon>Aphanomyces</taxon>
    </lineage>
</organism>
<accession>A0A418B1F4</accession>